<keyword evidence="4 8" id="KW-0812">Transmembrane</keyword>
<feature type="transmembrane region" description="Helical" evidence="8">
    <location>
        <begin position="263"/>
        <end position="280"/>
    </location>
</feature>
<feature type="transmembrane region" description="Helical" evidence="8">
    <location>
        <begin position="301"/>
        <end position="327"/>
    </location>
</feature>
<keyword evidence="6 8" id="KW-0472">Membrane</keyword>
<evidence type="ECO:0000256" key="1">
    <source>
        <dbReference type="ARBA" id="ARBA00004141"/>
    </source>
</evidence>
<sequence length="624" mass="67959">MYDVAIGAAYAVLYIVLGVFTLQAMIAAGYFGTSTIVAKLGCIIRPVAPKEDLSAKQMKSADFFLAARNSSGTVAIGLSYFASGMGAWVVYGSTEMGANPLLSWFGVIGYSAASALPALIICVIGPRVREFTGEKAFCVTDYGLARYGRLMQFSIATMGVFYMFIYLVSEMTSISNIYGLIIGLDTYSDDTLKYTTSIAISLAVFTWFYTSLAGLPASIATDKFQAFLMGFLVLILLIVACANPENQITKEEFAVASNWTTDGFVAAVTLFLAICSAEMFNQGNWQRVWAAKSVPEMRKGFMLGSFLVFLLMMFFGIMGMIAYGKLFFMIKFQPSHDPEAYNNYEKFAYLAFFDLLAPLSNFWHIIVLINVTALSASTVDTLQSAIASVISSDIIRSGISDKATRWVSRFLLILINVPAIILSSYRFNVIGLFLVADLVCATAVLPVFLGLITKDLSFVPAPTELGAFLGILSGIAAVVVNGQVIGFDQAVNSITGEVIASGPFSYFWLTNSSQCALCGTTTMVTFIVVPLVAGFCALFFSKLDILIRGDRAREPIFKFAQPQEKEETQLDNEDESEEHAAPASDKEYEKFERYINGAGTESDNMKDETDLAEDKNSQSVDVAA</sequence>
<evidence type="ECO:0000313" key="10">
    <source>
        <dbReference type="Proteomes" id="UP001530315"/>
    </source>
</evidence>
<feature type="region of interest" description="Disordered" evidence="7">
    <location>
        <begin position="562"/>
        <end position="624"/>
    </location>
</feature>
<evidence type="ECO:0000256" key="6">
    <source>
        <dbReference type="ARBA" id="ARBA00023136"/>
    </source>
</evidence>
<dbReference type="PANTHER" id="PTHR48086:SF10">
    <property type="entry name" value="AGR155CP"/>
    <property type="match status" value="1"/>
</dbReference>
<feature type="transmembrane region" description="Helical" evidence="8">
    <location>
        <begin position="347"/>
        <end position="369"/>
    </location>
</feature>
<protein>
    <submittedName>
        <fullName evidence="9">Uncharacterized protein</fullName>
    </submittedName>
</protein>
<accession>A0ABD3QD46</accession>
<dbReference type="GO" id="GO:0016020">
    <property type="term" value="C:membrane"/>
    <property type="evidence" value="ECO:0007669"/>
    <property type="project" value="UniProtKB-SubCell"/>
</dbReference>
<feature type="transmembrane region" description="Helical" evidence="8">
    <location>
        <begin position="159"/>
        <end position="182"/>
    </location>
</feature>
<dbReference type="InterPro" id="IPR038377">
    <property type="entry name" value="Na/Glc_symporter_sf"/>
</dbReference>
<feature type="compositionally biased region" description="Basic and acidic residues" evidence="7">
    <location>
        <begin position="578"/>
        <end position="593"/>
    </location>
</feature>
<feature type="transmembrane region" description="Helical" evidence="8">
    <location>
        <begin position="194"/>
        <end position="212"/>
    </location>
</feature>
<evidence type="ECO:0000256" key="4">
    <source>
        <dbReference type="ARBA" id="ARBA00022692"/>
    </source>
</evidence>
<feature type="transmembrane region" description="Helical" evidence="8">
    <location>
        <begin position="516"/>
        <end position="540"/>
    </location>
</feature>
<gene>
    <name evidence="9" type="ORF">ACHAW5_002625</name>
</gene>
<comment type="similarity">
    <text evidence="2">Belongs to the sodium:solute symporter (SSF) (TC 2.A.21) family.</text>
</comment>
<dbReference type="AlphaFoldDB" id="A0ABD3QD46"/>
<keyword evidence="5 8" id="KW-1133">Transmembrane helix</keyword>
<feature type="transmembrane region" description="Helical" evidence="8">
    <location>
        <begin position="103"/>
        <end position="125"/>
    </location>
</feature>
<feature type="transmembrane region" description="Helical" evidence="8">
    <location>
        <begin position="465"/>
        <end position="484"/>
    </location>
</feature>
<feature type="transmembrane region" description="Helical" evidence="8">
    <location>
        <begin position="224"/>
        <end position="243"/>
    </location>
</feature>
<comment type="caution">
    <text evidence="9">The sequence shown here is derived from an EMBL/GenBank/DDBJ whole genome shotgun (WGS) entry which is preliminary data.</text>
</comment>
<feature type="transmembrane region" description="Helical" evidence="8">
    <location>
        <begin position="6"/>
        <end position="31"/>
    </location>
</feature>
<organism evidence="9 10">
    <name type="scientific">Stephanodiscus triporus</name>
    <dbReference type="NCBI Taxonomy" id="2934178"/>
    <lineage>
        <taxon>Eukaryota</taxon>
        <taxon>Sar</taxon>
        <taxon>Stramenopiles</taxon>
        <taxon>Ochrophyta</taxon>
        <taxon>Bacillariophyta</taxon>
        <taxon>Coscinodiscophyceae</taxon>
        <taxon>Thalassiosirophycidae</taxon>
        <taxon>Stephanodiscales</taxon>
        <taxon>Stephanodiscaceae</taxon>
        <taxon>Stephanodiscus</taxon>
    </lineage>
</organism>
<keyword evidence="3" id="KW-0813">Transport</keyword>
<name>A0ABD3QD46_9STRA</name>
<evidence type="ECO:0000256" key="8">
    <source>
        <dbReference type="SAM" id="Phobius"/>
    </source>
</evidence>
<reference evidence="9 10" key="1">
    <citation type="submission" date="2024-10" db="EMBL/GenBank/DDBJ databases">
        <title>Updated reference genomes for cyclostephanoid diatoms.</title>
        <authorList>
            <person name="Roberts W.R."/>
            <person name="Alverson A.J."/>
        </authorList>
    </citation>
    <scope>NUCLEOTIDE SEQUENCE [LARGE SCALE GENOMIC DNA]</scope>
    <source>
        <strain evidence="9 10">AJA276-08</strain>
    </source>
</reference>
<feature type="compositionally biased region" description="Basic and acidic residues" evidence="7">
    <location>
        <begin position="603"/>
        <end position="616"/>
    </location>
</feature>
<evidence type="ECO:0000313" key="9">
    <source>
        <dbReference type="EMBL" id="KAL3798022.1"/>
    </source>
</evidence>
<dbReference type="InterPro" id="IPR050277">
    <property type="entry name" value="Sodium:Solute_Symporter"/>
</dbReference>
<keyword evidence="10" id="KW-1185">Reference proteome</keyword>
<dbReference type="InterPro" id="IPR001734">
    <property type="entry name" value="Na/solute_symporter"/>
</dbReference>
<dbReference type="EMBL" id="JALLAZ020000316">
    <property type="protein sequence ID" value="KAL3798022.1"/>
    <property type="molecule type" value="Genomic_DNA"/>
</dbReference>
<feature type="transmembrane region" description="Helical" evidence="8">
    <location>
        <begin position="406"/>
        <end position="425"/>
    </location>
</feature>
<evidence type="ECO:0000256" key="2">
    <source>
        <dbReference type="ARBA" id="ARBA00006434"/>
    </source>
</evidence>
<comment type="subcellular location">
    <subcellularLocation>
        <location evidence="1">Membrane</location>
        <topology evidence="1">Multi-pass membrane protein</topology>
    </subcellularLocation>
</comment>
<dbReference type="PANTHER" id="PTHR48086">
    <property type="entry name" value="SODIUM/PROLINE SYMPORTER-RELATED"/>
    <property type="match status" value="1"/>
</dbReference>
<dbReference type="PROSITE" id="PS50283">
    <property type="entry name" value="NA_SOLUT_SYMP_3"/>
    <property type="match status" value="1"/>
</dbReference>
<feature type="transmembrane region" description="Helical" evidence="8">
    <location>
        <begin position="73"/>
        <end position="91"/>
    </location>
</feature>
<dbReference type="Proteomes" id="UP001530315">
    <property type="component" value="Unassembled WGS sequence"/>
</dbReference>
<evidence type="ECO:0000256" key="7">
    <source>
        <dbReference type="SAM" id="MobiDB-lite"/>
    </source>
</evidence>
<evidence type="ECO:0000256" key="3">
    <source>
        <dbReference type="ARBA" id="ARBA00022448"/>
    </source>
</evidence>
<proteinExistence type="inferred from homology"/>
<evidence type="ECO:0000256" key="5">
    <source>
        <dbReference type="ARBA" id="ARBA00022989"/>
    </source>
</evidence>
<dbReference type="Gene3D" id="1.20.1730.10">
    <property type="entry name" value="Sodium/glucose cotransporter"/>
    <property type="match status" value="1"/>
</dbReference>
<feature type="transmembrane region" description="Helical" evidence="8">
    <location>
        <begin position="431"/>
        <end position="453"/>
    </location>
</feature>